<dbReference type="GO" id="GO:0000725">
    <property type="term" value="P:recombinational repair"/>
    <property type="evidence" value="ECO:0007669"/>
    <property type="project" value="TreeGrafter"/>
</dbReference>
<dbReference type="InterPro" id="IPR014017">
    <property type="entry name" value="DNA_helicase_UvrD-like_C"/>
</dbReference>
<dbReference type="GO" id="GO:0043138">
    <property type="term" value="F:3'-5' DNA helicase activity"/>
    <property type="evidence" value="ECO:0007669"/>
    <property type="project" value="TreeGrafter"/>
</dbReference>
<dbReference type="GO" id="GO:0016787">
    <property type="term" value="F:hydrolase activity"/>
    <property type="evidence" value="ECO:0007669"/>
    <property type="project" value="UniProtKB-KW"/>
</dbReference>
<dbReference type="PANTHER" id="PTHR11070:SF61">
    <property type="entry name" value="DNA 3'-5' HELICASE"/>
    <property type="match status" value="1"/>
</dbReference>
<gene>
    <name evidence="6" type="ORF">CRG98_025077</name>
</gene>
<feature type="domain" description="UvrD-like helicase C-terminal" evidence="5">
    <location>
        <begin position="91"/>
        <end position="166"/>
    </location>
</feature>
<dbReference type="GO" id="GO:0005524">
    <property type="term" value="F:ATP binding"/>
    <property type="evidence" value="ECO:0007669"/>
    <property type="project" value="UniProtKB-KW"/>
</dbReference>
<feature type="non-terminal residue" evidence="6">
    <location>
        <position position="1"/>
    </location>
</feature>
<dbReference type="Proteomes" id="UP000233551">
    <property type="component" value="Unassembled WGS sequence"/>
</dbReference>
<dbReference type="Gene3D" id="3.40.50.300">
    <property type="entry name" value="P-loop containing nucleotide triphosphate hydrolases"/>
    <property type="match status" value="1"/>
</dbReference>
<organism evidence="6 7">
    <name type="scientific">Punica granatum</name>
    <name type="common">Pomegranate</name>
    <dbReference type="NCBI Taxonomy" id="22663"/>
    <lineage>
        <taxon>Eukaryota</taxon>
        <taxon>Viridiplantae</taxon>
        <taxon>Streptophyta</taxon>
        <taxon>Embryophyta</taxon>
        <taxon>Tracheophyta</taxon>
        <taxon>Spermatophyta</taxon>
        <taxon>Magnoliopsida</taxon>
        <taxon>eudicotyledons</taxon>
        <taxon>Gunneridae</taxon>
        <taxon>Pentapetalae</taxon>
        <taxon>rosids</taxon>
        <taxon>malvids</taxon>
        <taxon>Myrtales</taxon>
        <taxon>Lythraceae</taxon>
        <taxon>Punica</taxon>
    </lineage>
</organism>
<dbReference type="GO" id="GO:0005634">
    <property type="term" value="C:nucleus"/>
    <property type="evidence" value="ECO:0007669"/>
    <property type="project" value="TreeGrafter"/>
</dbReference>
<dbReference type="InterPro" id="IPR000212">
    <property type="entry name" value="DNA_helicase_UvrD/REP"/>
</dbReference>
<accession>A0A2I0JEY6</accession>
<feature type="non-terminal residue" evidence="6">
    <location>
        <position position="198"/>
    </location>
</feature>
<keyword evidence="4" id="KW-0067">ATP-binding</keyword>
<evidence type="ECO:0000256" key="2">
    <source>
        <dbReference type="ARBA" id="ARBA00022801"/>
    </source>
</evidence>
<protein>
    <recommendedName>
        <fullName evidence="5">UvrD-like helicase C-terminal domain-containing protein</fullName>
    </recommendedName>
</protein>
<evidence type="ECO:0000313" key="7">
    <source>
        <dbReference type="Proteomes" id="UP000233551"/>
    </source>
</evidence>
<name>A0A2I0JEY6_PUNGR</name>
<dbReference type="Gene3D" id="1.10.486.10">
    <property type="entry name" value="PCRA, domain 4"/>
    <property type="match status" value="1"/>
</dbReference>
<dbReference type="AlphaFoldDB" id="A0A2I0JEY6"/>
<comment type="caution">
    <text evidence="6">The sequence shown here is derived from an EMBL/GenBank/DDBJ whole genome shotgun (WGS) entry which is preliminary data.</text>
</comment>
<proteinExistence type="predicted"/>
<keyword evidence="2" id="KW-0378">Hydrolase</keyword>
<dbReference type="EMBL" id="PGOL01001778">
    <property type="protein sequence ID" value="PKI54563.1"/>
    <property type="molecule type" value="Genomic_DNA"/>
</dbReference>
<dbReference type="STRING" id="22663.A0A2I0JEY6"/>
<evidence type="ECO:0000256" key="3">
    <source>
        <dbReference type="ARBA" id="ARBA00022806"/>
    </source>
</evidence>
<dbReference type="SUPFAM" id="SSF52540">
    <property type="entry name" value="P-loop containing nucleoside triphosphate hydrolases"/>
    <property type="match status" value="1"/>
</dbReference>
<evidence type="ECO:0000259" key="5">
    <source>
        <dbReference type="Pfam" id="PF13361"/>
    </source>
</evidence>
<evidence type="ECO:0000256" key="1">
    <source>
        <dbReference type="ARBA" id="ARBA00022741"/>
    </source>
</evidence>
<dbReference type="PANTHER" id="PTHR11070">
    <property type="entry name" value="UVRD / RECB / PCRA DNA HELICASE FAMILY MEMBER"/>
    <property type="match status" value="1"/>
</dbReference>
<dbReference type="InterPro" id="IPR027417">
    <property type="entry name" value="P-loop_NTPase"/>
</dbReference>
<dbReference type="Pfam" id="PF13361">
    <property type="entry name" value="UvrD_C"/>
    <property type="match status" value="1"/>
</dbReference>
<sequence length="198" mass="22161">VINHIDKISTVRKCSFISAACDIFSAKVSGTFKRSQLAQGRKILLTLDMITKLVQREQSISTVITSVATMIPQVLQYLLDDVANFISTHSTAAEDRDDKEEGRGCLSALQAFVGYTSERERGNFHSRRHDNENSVTLTTIHQSKGLEWDVVFIVKANESEIPLLHEFNGVSKESGSSLEMLQPSRFLKEIPVHLLDIQ</sequence>
<keyword evidence="1" id="KW-0547">Nucleotide-binding</keyword>
<evidence type="ECO:0000256" key="4">
    <source>
        <dbReference type="ARBA" id="ARBA00022840"/>
    </source>
</evidence>
<reference evidence="6 7" key="1">
    <citation type="submission" date="2017-11" db="EMBL/GenBank/DDBJ databases">
        <title>De-novo sequencing of pomegranate (Punica granatum L.) genome.</title>
        <authorList>
            <person name="Akparov Z."/>
            <person name="Amiraslanov A."/>
            <person name="Hajiyeva S."/>
            <person name="Abbasov M."/>
            <person name="Kaur K."/>
            <person name="Hamwieh A."/>
            <person name="Solovyev V."/>
            <person name="Salamov A."/>
            <person name="Braich B."/>
            <person name="Kosarev P."/>
            <person name="Mahmoud A."/>
            <person name="Hajiyev E."/>
            <person name="Babayeva S."/>
            <person name="Izzatullayeva V."/>
            <person name="Mammadov A."/>
            <person name="Mammadov A."/>
            <person name="Sharifova S."/>
            <person name="Ojaghi J."/>
            <person name="Eynullazada K."/>
            <person name="Bayramov B."/>
            <person name="Abdulazimova A."/>
            <person name="Shahmuradov I."/>
        </authorList>
    </citation>
    <scope>NUCLEOTIDE SEQUENCE [LARGE SCALE GENOMIC DNA]</scope>
    <source>
        <strain evidence="7">cv. AG2017</strain>
        <tissue evidence="6">Leaf</tissue>
    </source>
</reference>
<keyword evidence="7" id="KW-1185">Reference proteome</keyword>
<dbReference type="GO" id="GO:0003677">
    <property type="term" value="F:DNA binding"/>
    <property type="evidence" value="ECO:0007669"/>
    <property type="project" value="InterPro"/>
</dbReference>
<evidence type="ECO:0000313" key="6">
    <source>
        <dbReference type="EMBL" id="PKI54563.1"/>
    </source>
</evidence>
<keyword evidence="3" id="KW-0347">Helicase</keyword>